<keyword evidence="3" id="KW-1185">Reference proteome</keyword>
<gene>
    <name evidence="2" type="ORF">BKA03_002354</name>
</gene>
<dbReference type="InterPro" id="IPR009671">
    <property type="entry name" value="RraB_dom"/>
</dbReference>
<dbReference type="Gene3D" id="3.30.70.970">
    <property type="entry name" value="RraB-like"/>
    <property type="match status" value="1"/>
</dbReference>
<dbReference type="Proteomes" id="UP000547973">
    <property type="component" value="Unassembled WGS sequence"/>
</dbReference>
<evidence type="ECO:0000313" key="2">
    <source>
        <dbReference type="EMBL" id="NYI42235.1"/>
    </source>
</evidence>
<dbReference type="AlphaFoldDB" id="A0A7Y9ZDZ1"/>
<organism evidence="2 3">
    <name type="scientific">Demequina lutea</name>
    <dbReference type="NCBI Taxonomy" id="431489"/>
    <lineage>
        <taxon>Bacteria</taxon>
        <taxon>Bacillati</taxon>
        <taxon>Actinomycetota</taxon>
        <taxon>Actinomycetes</taxon>
        <taxon>Micrococcales</taxon>
        <taxon>Demequinaceae</taxon>
        <taxon>Demequina</taxon>
    </lineage>
</organism>
<dbReference type="RefSeq" id="WP_062074097.1">
    <property type="nucleotide sequence ID" value="NZ_BBRC01000002.1"/>
</dbReference>
<name>A0A7Y9ZDZ1_9MICO</name>
<dbReference type="SUPFAM" id="SSF89946">
    <property type="entry name" value="Hypothetical protein VC0424"/>
    <property type="match status" value="1"/>
</dbReference>
<protein>
    <recommendedName>
        <fullName evidence="1">Regulator of ribonuclease activity B domain-containing protein</fullName>
    </recommendedName>
</protein>
<feature type="domain" description="Regulator of ribonuclease activity B" evidence="1">
    <location>
        <begin position="21"/>
        <end position="118"/>
    </location>
</feature>
<dbReference type="InterPro" id="IPR036701">
    <property type="entry name" value="RraB-like_sf"/>
</dbReference>
<evidence type="ECO:0000313" key="3">
    <source>
        <dbReference type="Proteomes" id="UP000547973"/>
    </source>
</evidence>
<accession>A0A7Y9ZDZ1</accession>
<dbReference type="Pfam" id="PF06877">
    <property type="entry name" value="RraB"/>
    <property type="match status" value="1"/>
</dbReference>
<proteinExistence type="predicted"/>
<comment type="caution">
    <text evidence="2">The sequence shown here is derived from an EMBL/GenBank/DDBJ whole genome shotgun (WGS) entry which is preliminary data.</text>
</comment>
<dbReference type="EMBL" id="JACBZO010000001">
    <property type="protein sequence ID" value="NYI42235.1"/>
    <property type="molecule type" value="Genomic_DNA"/>
</dbReference>
<evidence type="ECO:0000259" key="1">
    <source>
        <dbReference type="Pfam" id="PF06877"/>
    </source>
</evidence>
<sequence length="129" mass="14344">MGFLDKVRGGRKRVAPHGLWADDAERLAAFEARGADVTAPRESEFFLSFASSPRASAAADDLRGRGIRHEIVPPSHDIPEWMLFIRGYRVALLPEFLRETVDMCEELASKHGGQFEGWAGLFTEAEKDA</sequence>
<reference evidence="2 3" key="1">
    <citation type="submission" date="2020-07" db="EMBL/GenBank/DDBJ databases">
        <title>Sequencing the genomes of 1000 actinobacteria strains.</title>
        <authorList>
            <person name="Klenk H.-P."/>
        </authorList>
    </citation>
    <scope>NUCLEOTIDE SEQUENCE [LARGE SCALE GENOMIC DNA]</scope>
    <source>
        <strain evidence="2 3">DSM 19970</strain>
    </source>
</reference>